<dbReference type="GO" id="GO:0000287">
    <property type="term" value="F:magnesium ion binding"/>
    <property type="evidence" value="ECO:0007669"/>
    <property type="project" value="InterPro"/>
</dbReference>
<dbReference type="PANTHER" id="PTHR18968:SF13">
    <property type="entry name" value="ACETOLACTATE SYNTHASE CATALYTIC SUBUNIT, MITOCHONDRIAL"/>
    <property type="match status" value="1"/>
</dbReference>
<dbReference type="PANTHER" id="PTHR18968">
    <property type="entry name" value="THIAMINE PYROPHOSPHATE ENZYMES"/>
    <property type="match status" value="1"/>
</dbReference>
<evidence type="ECO:0000256" key="3">
    <source>
        <dbReference type="RuleBase" id="RU362132"/>
    </source>
</evidence>
<dbReference type="GO" id="GO:0003984">
    <property type="term" value="F:acetolactate synthase activity"/>
    <property type="evidence" value="ECO:0007669"/>
    <property type="project" value="TreeGrafter"/>
</dbReference>
<dbReference type="InterPro" id="IPR029061">
    <property type="entry name" value="THDP-binding"/>
</dbReference>
<feature type="domain" description="Thiamine pyrophosphate enzyme central" evidence="5">
    <location>
        <begin position="209"/>
        <end position="334"/>
    </location>
</feature>
<gene>
    <name evidence="8" type="ORF">PANT1444_LOCUS14194</name>
</gene>
<evidence type="ECO:0000256" key="2">
    <source>
        <dbReference type="ARBA" id="ARBA00023052"/>
    </source>
</evidence>
<sequence length="638" mass="66059">MLLGSDFIAQSLVDAGVRNVYGGHGGALVPLVNSVCKHEQLRWICTRNEANASLMAAADSKLTGASRLSACIATSGPGASNLTTGLLDAQLDKVPMIAITGTKPRADTAHSEFQDIDQSRLFAAGGLAYSVTVADPLQLVAVMRDAVAIALTQRVCVHVAVPVDIQGMMIQAPEHLCSASPSAIRKRTWLAYSNPAAIGEVAARLKVPGERIVIAVGLDARGAGAEIVRLAEALDAPIVTRLDAKGVVDESHPLSLGVVGVHGKPGLADAAAVLEAATLIIALGVSEVTVLLCDAFGLQVRSMIEVAVDTYGLSTRFRAEHSMIANPAQVCAQLVERLAADQEAGAADAMRVPSPAPPAALSSDSAAAESDYPDSVAAAMGLPVSVARQASRKRGLHLWKGLKKGVWQQPAGGAASAPWTWQPPELSKLSIAKPSSAPGFCHPGTLLRALSGHVRAQDVVCVDTGDITLWTSLCLRLTHGTTTLSSERLGTMGYALCAGIAASLERGPDSKAVVIAGDGGFQMTMNELGTAVQHGANLLIIVVDNGVLGRVEFGFSGSQGCEITGCDWVALARCYGADGMHVTSDGEIESALSRGMASKGVFVLAAHTDPQVKADMAKTSDAQHPQWLSAPQQKVDSG</sequence>
<dbReference type="InterPro" id="IPR012000">
    <property type="entry name" value="Thiamin_PyroP_enz_cen_dom"/>
</dbReference>
<evidence type="ECO:0000313" key="8">
    <source>
        <dbReference type="EMBL" id="CAD8496973.1"/>
    </source>
</evidence>
<evidence type="ECO:0000256" key="1">
    <source>
        <dbReference type="ARBA" id="ARBA00007812"/>
    </source>
</evidence>
<name>A0A7S0EY22_9EUKA</name>
<keyword evidence="2 3" id="KW-0786">Thiamine pyrophosphate</keyword>
<feature type="region of interest" description="Disordered" evidence="4">
    <location>
        <begin position="614"/>
        <end position="638"/>
    </location>
</feature>
<dbReference type="CDD" id="cd00568">
    <property type="entry name" value="TPP_enzymes"/>
    <property type="match status" value="1"/>
</dbReference>
<evidence type="ECO:0000259" key="7">
    <source>
        <dbReference type="Pfam" id="PF02776"/>
    </source>
</evidence>
<dbReference type="GO" id="GO:0030976">
    <property type="term" value="F:thiamine pyrophosphate binding"/>
    <property type="evidence" value="ECO:0007669"/>
    <property type="project" value="InterPro"/>
</dbReference>
<evidence type="ECO:0000256" key="4">
    <source>
        <dbReference type="SAM" id="MobiDB-lite"/>
    </source>
</evidence>
<dbReference type="GO" id="GO:0009099">
    <property type="term" value="P:L-valine biosynthetic process"/>
    <property type="evidence" value="ECO:0007669"/>
    <property type="project" value="TreeGrafter"/>
</dbReference>
<dbReference type="InterPro" id="IPR029035">
    <property type="entry name" value="DHS-like_NAD/FAD-binding_dom"/>
</dbReference>
<protein>
    <recommendedName>
        <fullName evidence="9">Pyruvate decarboxylase</fullName>
    </recommendedName>
</protein>
<comment type="similarity">
    <text evidence="1 3">Belongs to the TPP enzyme family.</text>
</comment>
<dbReference type="InterPro" id="IPR012001">
    <property type="entry name" value="Thiamin_PyroP_enz_TPP-bd_dom"/>
</dbReference>
<dbReference type="EMBL" id="HBEP01025015">
    <property type="protein sequence ID" value="CAD8496973.1"/>
    <property type="molecule type" value="Transcribed_RNA"/>
</dbReference>
<dbReference type="InterPro" id="IPR011766">
    <property type="entry name" value="TPP_enzyme_TPP-bd"/>
</dbReference>
<reference evidence="8" key="1">
    <citation type="submission" date="2021-01" db="EMBL/GenBank/DDBJ databases">
        <authorList>
            <person name="Corre E."/>
            <person name="Pelletier E."/>
            <person name="Niang G."/>
            <person name="Scheremetjew M."/>
            <person name="Finn R."/>
            <person name="Kale V."/>
            <person name="Holt S."/>
            <person name="Cochrane G."/>
            <person name="Meng A."/>
            <person name="Brown T."/>
            <person name="Cohen L."/>
        </authorList>
    </citation>
    <scope>NUCLEOTIDE SEQUENCE</scope>
    <source>
        <strain evidence="8">CCMP1374</strain>
    </source>
</reference>
<dbReference type="Gene3D" id="3.40.50.970">
    <property type="match status" value="2"/>
</dbReference>
<organism evidence="8">
    <name type="scientific">Phaeocystis antarctica</name>
    <dbReference type="NCBI Taxonomy" id="33657"/>
    <lineage>
        <taxon>Eukaryota</taxon>
        <taxon>Haptista</taxon>
        <taxon>Haptophyta</taxon>
        <taxon>Prymnesiophyceae</taxon>
        <taxon>Phaeocystales</taxon>
        <taxon>Phaeocystaceae</taxon>
        <taxon>Phaeocystis</taxon>
    </lineage>
</organism>
<feature type="compositionally biased region" description="Polar residues" evidence="4">
    <location>
        <begin position="629"/>
        <end position="638"/>
    </location>
</feature>
<evidence type="ECO:0008006" key="9">
    <source>
        <dbReference type="Google" id="ProtNLM"/>
    </source>
</evidence>
<dbReference type="Pfam" id="PF02776">
    <property type="entry name" value="TPP_enzyme_N"/>
    <property type="match status" value="1"/>
</dbReference>
<dbReference type="Pfam" id="PF02775">
    <property type="entry name" value="TPP_enzyme_C"/>
    <property type="match status" value="1"/>
</dbReference>
<evidence type="ECO:0000259" key="5">
    <source>
        <dbReference type="Pfam" id="PF00205"/>
    </source>
</evidence>
<dbReference type="GO" id="GO:0009097">
    <property type="term" value="P:isoleucine biosynthetic process"/>
    <property type="evidence" value="ECO:0007669"/>
    <property type="project" value="TreeGrafter"/>
</dbReference>
<feature type="domain" description="Thiamine pyrophosphate enzyme TPP-binding" evidence="6">
    <location>
        <begin position="463"/>
        <end position="604"/>
    </location>
</feature>
<dbReference type="Gene3D" id="3.40.50.1220">
    <property type="entry name" value="TPP-binding domain"/>
    <property type="match status" value="1"/>
</dbReference>
<proteinExistence type="inferred from homology"/>
<dbReference type="SUPFAM" id="SSF52518">
    <property type="entry name" value="Thiamin diphosphate-binding fold (THDP-binding)"/>
    <property type="match status" value="2"/>
</dbReference>
<evidence type="ECO:0000259" key="6">
    <source>
        <dbReference type="Pfam" id="PF02775"/>
    </source>
</evidence>
<dbReference type="GO" id="GO:0005948">
    <property type="term" value="C:acetolactate synthase complex"/>
    <property type="evidence" value="ECO:0007669"/>
    <property type="project" value="TreeGrafter"/>
</dbReference>
<dbReference type="InterPro" id="IPR045229">
    <property type="entry name" value="TPP_enz"/>
</dbReference>
<feature type="region of interest" description="Disordered" evidence="4">
    <location>
        <begin position="346"/>
        <end position="365"/>
    </location>
</feature>
<accession>A0A7S0EY22</accession>
<feature type="domain" description="Thiamine pyrophosphate enzyme N-terminal TPP-binding" evidence="7">
    <location>
        <begin position="4"/>
        <end position="120"/>
    </location>
</feature>
<dbReference type="Pfam" id="PF00205">
    <property type="entry name" value="TPP_enzyme_M"/>
    <property type="match status" value="1"/>
</dbReference>
<dbReference type="GO" id="GO:0005739">
    <property type="term" value="C:mitochondrion"/>
    <property type="evidence" value="ECO:0007669"/>
    <property type="project" value="TreeGrafter"/>
</dbReference>
<dbReference type="AlphaFoldDB" id="A0A7S0EY22"/>
<dbReference type="GO" id="GO:0050660">
    <property type="term" value="F:flavin adenine dinucleotide binding"/>
    <property type="evidence" value="ECO:0007669"/>
    <property type="project" value="TreeGrafter"/>
</dbReference>
<dbReference type="SUPFAM" id="SSF52467">
    <property type="entry name" value="DHS-like NAD/FAD-binding domain"/>
    <property type="match status" value="1"/>
</dbReference>